<keyword evidence="1" id="KW-1133">Transmembrane helix</keyword>
<sequence length="281" mass="29883">MVKLATAREARLYGPALAVRRWEYVNAGAYAFAALLLAAGLAALSAGGGASRAGLATAAVALAAVAAVNAHDLAAHLAGVDWRVGLARFDAQLGLVEFLVPALHAAGCVLAVAGLALLVSQGEEGARYSYGREMHAANMLLAAAVLWLLGSVLNSCQVYERADGRAQLLQSSVQVPLLLGSLLFLVAAVVNRRRVSGSWRREPGVLVGRSWAWLCLVGSLLWLAAALLNVLKVFKMHQSDALRLEKLRGGAQERLSRDREGRVPLNWEEVARRAALPTELR</sequence>
<dbReference type="PANTHER" id="PTHR34967">
    <property type="entry name" value="OS02G0257200 PROTEIN"/>
    <property type="match status" value="1"/>
</dbReference>
<dbReference type="PANTHER" id="PTHR34967:SF2">
    <property type="entry name" value="OS05G0586700 PROTEIN"/>
    <property type="match status" value="1"/>
</dbReference>
<evidence type="ECO:0000313" key="3">
    <source>
        <dbReference type="Proteomes" id="UP000823388"/>
    </source>
</evidence>
<gene>
    <name evidence="2" type="ORF">PVAP13_3KG207501</name>
</gene>
<dbReference type="OrthoDB" id="1689175at2759"/>
<keyword evidence="3" id="KW-1185">Reference proteome</keyword>
<feature type="transmembrane region" description="Helical" evidence="1">
    <location>
        <begin position="53"/>
        <end position="78"/>
    </location>
</feature>
<organism evidence="2 3">
    <name type="scientific">Panicum virgatum</name>
    <name type="common">Blackwell switchgrass</name>
    <dbReference type="NCBI Taxonomy" id="38727"/>
    <lineage>
        <taxon>Eukaryota</taxon>
        <taxon>Viridiplantae</taxon>
        <taxon>Streptophyta</taxon>
        <taxon>Embryophyta</taxon>
        <taxon>Tracheophyta</taxon>
        <taxon>Spermatophyta</taxon>
        <taxon>Magnoliopsida</taxon>
        <taxon>Liliopsida</taxon>
        <taxon>Poales</taxon>
        <taxon>Poaceae</taxon>
        <taxon>PACMAD clade</taxon>
        <taxon>Panicoideae</taxon>
        <taxon>Panicodae</taxon>
        <taxon>Paniceae</taxon>
        <taxon>Panicinae</taxon>
        <taxon>Panicum</taxon>
        <taxon>Panicum sect. Hiantes</taxon>
    </lineage>
</organism>
<accession>A0A8T0UT40</accession>
<feature type="transmembrane region" description="Helical" evidence="1">
    <location>
        <begin position="172"/>
        <end position="190"/>
    </location>
</feature>
<feature type="transmembrane region" description="Helical" evidence="1">
    <location>
        <begin position="211"/>
        <end position="231"/>
    </location>
</feature>
<evidence type="ECO:0000313" key="2">
    <source>
        <dbReference type="EMBL" id="KAG2625447.1"/>
    </source>
</evidence>
<keyword evidence="1" id="KW-0472">Membrane</keyword>
<feature type="transmembrane region" description="Helical" evidence="1">
    <location>
        <begin position="98"/>
        <end position="119"/>
    </location>
</feature>
<dbReference type="EMBL" id="CM029041">
    <property type="protein sequence ID" value="KAG2625447.1"/>
    <property type="molecule type" value="Genomic_DNA"/>
</dbReference>
<evidence type="ECO:0000256" key="1">
    <source>
        <dbReference type="SAM" id="Phobius"/>
    </source>
</evidence>
<proteinExistence type="predicted"/>
<comment type="caution">
    <text evidence="2">The sequence shown here is derived from an EMBL/GenBank/DDBJ whole genome shotgun (WGS) entry which is preliminary data.</text>
</comment>
<feature type="transmembrane region" description="Helical" evidence="1">
    <location>
        <begin position="27"/>
        <end position="46"/>
    </location>
</feature>
<protein>
    <submittedName>
        <fullName evidence="2">Uncharacterized protein</fullName>
    </submittedName>
</protein>
<keyword evidence="1" id="KW-0812">Transmembrane</keyword>
<dbReference type="AlphaFoldDB" id="A0A8T0UT40"/>
<feature type="transmembrane region" description="Helical" evidence="1">
    <location>
        <begin position="140"/>
        <end position="160"/>
    </location>
</feature>
<reference evidence="2" key="1">
    <citation type="submission" date="2020-05" db="EMBL/GenBank/DDBJ databases">
        <title>WGS assembly of Panicum virgatum.</title>
        <authorList>
            <person name="Lovell J.T."/>
            <person name="Jenkins J."/>
            <person name="Shu S."/>
            <person name="Juenger T.E."/>
            <person name="Schmutz J."/>
        </authorList>
    </citation>
    <scope>NUCLEOTIDE SEQUENCE</scope>
    <source>
        <strain evidence="2">AP13</strain>
    </source>
</reference>
<dbReference type="Proteomes" id="UP000823388">
    <property type="component" value="Chromosome 3K"/>
</dbReference>
<name>A0A8T0UT40_PANVG</name>